<comment type="subcellular location">
    <subcellularLocation>
        <location evidence="1">Membrane</location>
    </subcellularLocation>
</comment>
<dbReference type="SUPFAM" id="SSF53822">
    <property type="entry name" value="Periplasmic binding protein-like I"/>
    <property type="match status" value="2"/>
</dbReference>
<evidence type="ECO:0000259" key="5">
    <source>
        <dbReference type="Pfam" id="PF01094"/>
    </source>
</evidence>
<dbReference type="Gene3D" id="3.40.50.2300">
    <property type="match status" value="4"/>
</dbReference>
<name>A0AAD1YYD8_9LAMI</name>
<evidence type="ECO:0000256" key="4">
    <source>
        <dbReference type="ARBA" id="ARBA00023136"/>
    </source>
</evidence>
<reference evidence="6" key="1">
    <citation type="submission" date="2023-05" db="EMBL/GenBank/DDBJ databases">
        <authorList>
            <person name="Huff M."/>
        </authorList>
    </citation>
    <scope>NUCLEOTIDE SEQUENCE</scope>
</reference>
<accession>A0AAD1YYD8</accession>
<protein>
    <recommendedName>
        <fullName evidence="5">Receptor ligand binding region domain-containing protein</fullName>
    </recommendedName>
</protein>
<feature type="domain" description="Receptor ligand binding region" evidence="5">
    <location>
        <begin position="74"/>
        <end position="159"/>
    </location>
</feature>
<dbReference type="PANTHER" id="PTHR34836">
    <property type="entry name" value="OS06G0188250 PROTEIN"/>
    <property type="match status" value="1"/>
</dbReference>
<evidence type="ECO:0000313" key="6">
    <source>
        <dbReference type="EMBL" id="CAI9757057.1"/>
    </source>
</evidence>
<evidence type="ECO:0000256" key="3">
    <source>
        <dbReference type="ARBA" id="ARBA00022989"/>
    </source>
</evidence>
<keyword evidence="3" id="KW-1133">Transmembrane helix</keyword>
<keyword evidence="4" id="KW-0472">Membrane</keyword>
<dbReference type="Proteomes" id="UP000834106">
    <property type="component" value="Chromosome 2"/>
</dbReference>
<sequence length="257" mass="28439">MYGFLPCSKSSLGHLFLIIVYEYLLFHGESYVASGGERIFKILGPGVFGASIFQVIGSLPEALILLASGLLNSKETAQECVQVILGPRSWVETSIVAEVIEHNDVPILSFADSSSPWAAERIPFLDKVAASTYTQMKAVANIIQSWGWRRANVIYEDTDSAAMALVLIYMAYDAMQTVGLAMNQGDVNSGRKLLKSILKIYFNGLSGKIQFMQQKLEPATQFQIINIIGKEYRELGFGLVKDSPIVLMECTVLPWRE</sequence>
<dbReference type="InterPro" id="IPR001828">
    <property type="entry name" value="ANF_lig-bd_rcpt"/>
</dbReference>
<keyword evidence="7" id="KW-1185">Reference proteome</keyword>
<dbReference type="Pfam" id="PF01094">
    <property type="entry name" value="ANF_receptor"/>
    <property type="match status" value="1"/>
</dbReference>
<dbReference type="InterPro" id="IPR028082">
    <property type="entry name" value="Peripla_BP_I"/>
</dbReference>
<organism evidence="6 7">
    <name type="scientific">Fraxinus pennsylvanica</name>
    <dbReference type="NCBI Taxonomy" id="56036"/>
    <lineage>
        <taxon>Eukaryota</taxon>
        <taxon>Viridiplantae</taxon>
        <taxon>Streptophyta</taxon>
        <taxon>Embryophyta</taxon>
        <taxon>Tracheophyta</taxon>
        <taxon>Spermatophyta</taxon>
        <taxon>Magnoliopsida</taxon>
        <taxon>eudicotyledons</taxon>
        <taxon>Gunneridae</taxon>
        <taxon>Pentapetalae</taxon>
        <taxon>asterids</taxon>
        <taxon>lamiids</taxon>
        <taxon>Lamiales</taxon>
        <taxon>Oleaceae</taxon>
        <taxon>Oleeae</taxon>
        <taxon>Fraxinus</taxon>
    </lineage>
</organism>
<evidence type="ECO:0000256" key="2">
    <source>
        <dbReference type="ARBA" id="ARBA00022692"/>
    </source>
</evidence>
<proteinExistence type="predicted"/>
<dbReference type="PANTHER" id="PTHR34836:SF9">
    <property type="entry name" value="RECEPTOR LIGAND BINDING REGION DOMAIN-CONTAINING PROTEIN"/>
    <property type="match status" value="1"/>
</dbReference>
<evidence type="ECO:0000256" key="1">
    <source>
        <dbReference type="ARBA" id="ARBA00004370"/>
    </source>
</evidence>
<dbReference type="EMBL" id="OU503037">
    <property type="protein sequence ID" value="CAI9757057.1"/>
    <property type="molecule type" value="Genomic_DNA"/>
</dbReference>
<evidence type="ECO:0000313" key="7">
    <source>
        <dbReference type="Proteomes" id="UP000834106"/>
    </source>
</evidence>
<dbReference type="GO" id="GO:0016020">
    <property type="term" value="C:membrane"/>
    <property type="evidence" value="ECO:0007669"/>
    <property type="project" value="UniProtKB-SubCell"/>
</dbReference>
<dbReference type="InterPro" id="IPR015683">
    <property type="entry name" value="Ionotropic_Glu_rcpt"/>
</dbReference>
<keyword evidence="2" id="KW-0812">Transmembrane</keyword>
<dbReference type="AlphaFoldDB" id="A0AAD1YYD8"/>
<gene>
    <name evidence="6" type="ORF">FPE_LOCUS4487</name>
</gene>